<dbReference type="SUPFAM" id="SSF52540">
    <property type="entry name" value="P-loop containing nucleoside triphosphate hydrolases"/>
    <property type="match status" value="1"/>
</dbReference>
<reference evidence="4" key="1">
    <citation type="submission" date="2020-10" db="EMBL/GenBank/DDBJ databases">
        <authorList>
            <person name="Castelo-Branco R."/>
            <person name="Eusebio N."/>
            <person name="Adriana R."/>
            <person name="Vieira A."/>
            <person name="Brugerolle De Fraissinette N."/>
            <person name="Rezende De Castro R."/>
            <person name="Schneider M.P."/>
            <person name="Vasconcelos V."/>
            <person name="Leao P.N."/>
        </authorList>
    </citation>
    <scope>NUCLEOTIDE SEQUENCE</scope>
    <source>
        <strain evidence="4">LEGE 11480</strain>
    </source>
</reference>
<dbReference type="InterPro" id="IPR008978">
    <property type="entry name" value="HSP20-like_chaperone"/>
</dbReference>
<evidence type="ECO:0000313" key="5">
    <source>
        <dbReference type="Proteomes" id="UP000625316"/>
    </source>
</evidence>
<dbReference type="InterPro" id="IPR040612">
    <property type="entry name" value="ArsA_HSP20-like"/>
</dbReference>
<dbReference type="InterPro" id="IPR025723">
    <property type="entry name" value="ArsA/GET3_ATPase-like"/>
</dbReference>
<dbReference type="InterPro" id="IPR053262">
    <property type="entry name" value="ArsA_ATPase-like"/>
</dbReference>
<feature type="domain" description="ArsA/GET3 Anion-transporting ATPase-like" evidence="2">
    <location>
        <begin position="4"/>
        <end position="249"/>
    </location>
</feature>
<dbReference type="Pfam" id="PF17886">
    <property type="entry name" value="ArsA_HSP20"/>
    <property type="match status" value="1"/>
</dbReference>
<sequence>MAFILTFLGKGGVGKTTLAIAAAKQFATQNKRVLLATQDNSPAFGITLGQVVGHTPQNIAANLDTVQFHSATLLEKGWEEVKQLEAQYVRTPFFKNVYGQELGLLPGMESALVMNEIRRYDKQYDVIVFDSLGNQETLRMIGMPEVISWYVRRFRQVFVDSDLGKTVAPFLPPIGAAVLNVNWTADNFAQPTQEINTLLNQGKQILADPNRSAAYLVTTDDPAAIATAQYLWGSAQQVGLTVGGVLSNQANISDGFAPLSISTIPRKSGDDWEAMINALPDFTQATTAPKPIVIDTSNRQVSLFLPSFNKQQVKLTQYGPEVTIEAGDQRRNIFLPPELNGRPVSGAKFQDSHLIISFQ</sequence>
<dbReference type="CDD" id="cd02035">
    <property type="entry name" value="ArsA"/>
    <property type="match status" value="1"/>
</dbReference>
<dbReference type="Gene3D" id="2.60.40.790">
    <property type="match status" value="1"/>
</dbReference>
<evidence type="ECO:0000256" key="1">
    <source>
        <dbReference type="ARBA" id="ARBA00011040"/>
    </source>
</evidence>
<evidence type="ECO:0000259" key="3">
    <source>
        <dbReference type="Pfam" id="PF17886"/>
    </source>
</evidence>
<dbReference type="Proteomes" id="UP000625316">
    <property type="component" value="Unassembled WGS sequence"/>
</dbReference>
<organism evidence="4 5">
    <name type="scientific">Romeriopsis navalis LEGE 11480</name>
    <dbReference type="NCBI Taxonomy" id="2777977"/>
    <lineage>
        <taxon>Bacteria</taxon>
        <taxon>Bacillati</taxon>
        <taxon>Cyanobacteriota</taxon>
        <taxon>Cyanophyceae</taxon>
        <taxon>Leptolyngbyales</taxon>
        <taxon>Leptolyngbyaceae</taxon>
        <taxon>Romeriopsis</taxon>
        <taxon>Romeriopsis navalis</taxon>
    </lineage>
</organism>
<dbReference type="PANTHER" id="PTHR43868:SF1">
    <property type="entry name" value="P-LOOP CONTAINING NUCLEOSIDE TRIPHOSPHATE HYDROLASES SUPERFAMILY PROTEIN"/>
    <property type="match status" value="1"/>
</dbReference>
<dbReference type="Pfam" id="PF02374">
    <property type="entry name" value="ArsA_ATPase"/>
    <property type="match status" value="1"/>
</dbReference>
<comment type="similarity">
    <text evidence="1">Belongs to the arsA ATPase family.</text>
</comment>
<keyword evidence="5" id="KW-1185">Reference proteome</keyword>
<accession>A0A928VMZ0</accession>
<evidence type="ECO:0000313" key="4">
    <source>
        <dbReference type="EMBL" id="MBE9029651.1"/>
    </source>
</evidence>
<name>A0A928VMZ0_9CYAN</name>
<dbReference type="InterPro" id="IPR027417">
    <property type="entry name" value="P-loop_NTPase"/>
</dbReference>
<feature type="domain" description="ArsA HSP20-like" evidence="3">
    <location>
        <begin position="299"/>
        <end position="358"/>
    </location>
</feature>
<comment type="caution">
    <text evidence="4">The sequence shown here is derived from an EMBL/GenBank/DDBJ whole genome shotgun (WGS) entry which is preliminary data.</text>
</comment>
<proteinExistence type="inferred from homology"/>
<dbReference type="Gene3D" id="3.40.50.300">
    <property type="entry name" value="P-loop containing nucleotide triphosphate hydrolases"/>
    <property type="match status" value="1"/>
</dbReference>
<protein>
    <submittedName>
        <fullName evidence="4">ArsA family ATPase</fullName>
    </submittedName>
</protein>
<dbReference type="PANTHER" id="PTHR43868">
    <property type="entry name" value="OS02G0711200 PROTEIN"/>
    <property type="match status" value="1"/>
</dbReference>
<evidence type="ECO:0000259" key="2">
    <source>
        <dbReference type="Pfam" id="PF02374"/>
    </source>
</evidence>
<dbReference type="RefSeq" id="WP_264324469.1">
    <property type="nucleotide sequence ID" value="NZ_JADEXQ010000019.1"/>
</dbReference>
<dbReference type="AlphaFoldDB" id="A0A928VMZ0"/>
<dbReference type="EMBL" id="JADEXQ010000019">
    <property type="protein sequence ID" value="MBE9029651.1"/>
    <property type="molecule type" value="Genomic_DNA"/>
</dbReference>
<gene>
    <name evidence="4" type="ORF">IQ266_07905</name>
</gene>